<gene>
    <name evidence="1" type="ORF">V1525DRAFT_387431</name>
</gene>
<proteinExistence type="predicted"/>
<accession>A0ACC3T3N8</accession>
<protein>
    <submittedName>
        <fullName evidence="1">Uncharacterized protein</fullName>
    </submittedName>
</protein>
<evidence type="ECO:0000313" key="1">
    <source>
        <dbReference type="EMBL" id="KAK9238528.1"/>
    </source>
</evidence>
<dbReference type="EMBL" id="MU971355">
    <property type="protein sequence ID" value="KAK9238528.1"/>
    <property type="molecule type" value="Genomic_DNA"/>
</dbReference>
<name>A0ACC3T3N8_LIPKO</name>
<dbReference type="Proteomes" id="UP001433508">
    <property type="component" value="Unassembled WGS sequence"/>
</dbReference>
<organism evidence="1 2">
    <name type="scientific">Lipomyces kononenkoae</name>
    <name type="common">Yeast</name>
    <dbReference type="NCBI Taxonomy" id="34357"/>
    <lineage>
        <taxon>Eukaryota</taxon>
        <taxon>Fungi</taxon>
        <taxon>Dikarya</taxon>
        <taxon>Ascomycota</taxon>
        <taxon>Saccharomycotina</taxon>
        <taxon>Lipomycetes</taxon>
        <taxon>Lipomycetales</taxon>
        <taxon>Lipomycetaceae</taxon>
        <taxon>Lipomyces</taxon>
    </lineage>
</organism>
<reference evidence="2" key="1">
    <citation type="journal article" date="2024" name="Front. Bioeng. Biotechnol.">
        <title>Genome-scale model development and genomic sequencing of the oleaginous clade Lipomyces.</title>
        <authorList>
            <person name="Czajka J.J."/>
            <person name="Han Y."/>
            <person name="Kim J."/>
            <person name="Mondo S.J."/>
            <person name="Hofstad B.A."/>
            <person name="Robles A."/>
            <person name="Haridas S."/>
            <person name="Riley R."/>
            <person name="LaButti K."/>
            <person name="Pangilinan J."/>
            <person name="Andreopoulos W."/>
            <person name="Lipzen A."/>
            <person name="Yan J."/>
            <person name="Wang M."/>
            <person name="Ng V."/>
            <person name="Grigoriev I.V."/>
            <person name="Spatafora J.W."/>
            <person name="Magnuson J.K."/>
            <person name="Baker S.E."/>
            <person name="Pomraning K.R."/>
        </authorList>
    </citation>
    <scope>NUCLEOTIDE SEQUENCE [LARGE SCALE GENOMIC DNA]</scope>
    <source>
        <strain evidence="2">CBS 7786</strain>
    </source>
</reference>
<comment type="caution">
    <text evidence="1">The sequence shown here is derived from an EMBL/GenBank/DDBJ whole genome shotgun (WGS) entry which is preliminary data.</text>
</comment>
<evidence type="ECO:0000313" key="2">
    <source>
        <dbReference type="Proteomes" id="UP001433508"/>
    </source>
</evidence>
<sequence>MNSLFNHALKQSQSLKKDLDSFAGSPSTASLALQGQISATLATLQRTIDEYDAMARRELVPAKQDKAFARIRNFRTEAAEARTLFDKLKKDREDAQNNSNRAELLGRRPHHSATPDNPYASGLTRNGSSAMTGSSSAISESIPIAAVPREFFSRTGDQLDEFIERGRAVLGDLVEQRDVLKSTQRKLYSAANTLGISNDTIKYIERRARQDKAVFWAGVCICLVSFYFILRWLR</sequence>
<keyword evidence="2" id="KW-1185">Reference proteome</keyword>